<feature type="compositionally biased region" description="Basic and acidic residues" evidence="1">
    <location>
        <begin position="28"/>
        <end position="40"/>
    </location>
</feature>
<dbReference type="GeneID" id="9378337"/>
<dbReference type="AlphaFoldDB" id="D6RLR0"/>
<organism evidence="2 3">
    <name type="scientific">Coprinopsis cinerea (strain Okayama-7 / 130 / ATCC MYA-4618 / FGSC 9003)</name>
    <name type="common">Inky cap fungus</name>
    <name type="synonym">Hormographiella aspergillata</name>
    <dbReference type="NCBI Taxonomy" id="240176"/>
    <lineage>
        <taxon>Eukaryota</taxon>
        <taxon>Fungi</taxon>
        <taxon>Dikarya</taxon>
        <taxon>Basidiomycota</taxon>
        <taxon>Agaricomycotina</taxon>
        <taxon>Agaricomycetes</taxon>
        <taxon>Agaricomycetidae</taxon>
        <taxon>Agaricales</taxon>
        <taxon>Agaricineae</taxon>
        <taxon>Psathyrellaceae</taxon>
        <taxon>Coprinopsis</taxon>
    </lineage>
</organism>
<gene>
    <name evidence="2" type="ORF">CC1G_14253</name>
</gene>
<dbReference type="VEuPathDB" id="FungiDB:CC1G_14253"/>
<protein>
    <submittedName>
        <fullName evidence="2">Uncharacterized protein</fullName>
    </submittedName>
</protein>
<dbReference type="HOGENOM" id="CLU_1384094_0_0_1"/>
<evidence type="ECO:0000313" key="2">
    <source>
        <dbReference type="EMBL" id="EFI28228.1"/>
    </source>
</evidence>
<sequence>MGLLQRALAQDGQQLPSRKTQEISHINSDMRPHGRNEEGCRTSSTSTTGYFAHNCLWMSEIVLNVVIYGHIHTAGLRSAFSAQEANHGTSSGVPNDSSNPLSISNLITFHKPWRRPGTSESPRSYHASLAITPCTDLLKWAHVTYAHDYSMRPSLPQVQPARCLLVLQHPSLGLGQKYPEPPKDVLRQVIGLLVTLF</sequence>
<dbReference type="RefSeq" id="XP_002911722.1">
    <property type="nucleotide sequence ID" value="XM_002911676.1"/>
</dbReference>
<dbReference type="EMBL" id="AACS02000003">
    <property type="protein sequence ID" value="EFI28228.1"/>
    <property type="molecule type" value="Genomic_DNA"/>
</dbReference>
<name>D6RLR0_COPC7</name>
<dbReference type="KEGG" id="cci:CC1G_14253"/>
<feature type="region of interest" description="Disordered" evidence="1">
    <location>
        <begin position="1"/>
        <end position="42"/>
    </location>
</feature>
<evidence type="ECO:0000256" key="1">
    <source>
        <dbReference type="SAM" id="MobiDB-lite"/>
    </source>
</evidence>
<dbReference type="InParanoid" id="D6RLR0"/>
<comment type="caution">
    <text evidence="2">The sequence shown here is derived from an EMBL/GenBank/DDBJ whole genome shotgun (WGS) entry which is preliminary data.</text>
</comment>
<feature type="compositionally biased region" description="Polar residues" evidence="1">
    <location>
        <begin position="11"/>
        <end position="27"/>
    </location>
</feature>
<keyword evidence="3" id="KW-1185">Reference proteome</keyword>
<reference evidence="2 3" key="1">
    <citation type="journal article" date="2010" name="Proc. Natl. Acad. Sci. U.S.A.">
        <title>Insights into evolution of multicellular fungi from the assembled chromosomes of the mushroom Coprinopsis cinerea (Coprinus cinereus).</title>
        <authorList>
            <person name="Stajich J.E."/>
            <person name="Wilke S.K."/>
            <person name="Ahren D."/>
            <person name="Au C.H."/>
            <person name="Birren B.W."/>
            <person name="Borodovsky M."/>
            <person name="Burns C."/>
            <person name="Canback B."/>
            <person name="Casselton L.A."/>
            <person name="Cheng C.K."/>
            <person name="Deng J."/>
            <person name="Dietrich F.S."/>
            <person name="Fargo D.C."/>
            <person name="Farman M.L."/>
            <person name="Gathman A.C."/>
            <person name="Goldberg J."/>
            <person name="Guigo R."/>
            <person name="Hoegger P.J."/>
            <person name="Hooker J.B."/>
            <person name="Huggins A."/>
            <person name="James T.Y."/>
            <person name="Kamada T."/>
            <person name="Kilaru S."/>
            <person name="Kodira C."/>
            <person name="Kues U."/>
            <person name="Kupfer D."/>
            <person name="Kwan H.S."/>
            <person name="Lomsadze A."/>
            <person name="Li W."/>
            <person name="Lilly W.W."/>
            <person name="Ma L.J."/>
            <person name="Mackey A.J."/>
            <person name="Manning G."/>
            <person name="Martin F."/>
            <person name="Muraguchi H."/>
            <person name="Natvig D.O."/>
            <person name="Palmerini H."/>
            <person name="Ramesh M.A."/>
            <person name="Rehmeyer C.J."/>
            <person name="Roe B.A."/>
            <person name="Shenoy N."/>
            <person name="Stanke M."/>
            <person name="Ter-Hovhannisyan V."/>
            <person name="Tunlid A."/>
            <person name="Velagapudi R."/>
            <person name="Vision T.J."/>
            <person name="Zeng Q."/>
            <person name="Zolan M.E."/>
            <person name="Pukkila P.J."/>
        </authorList>
    </citation>
    <scope>NUCLEOTIDE SEQUENCE [LARGE SCALE GENOMIC DNA]</scope>
    <source>
        <strain evidence="3">Okayama-7 / 130 / ATCC MYA-4618 / FGSC 9003</strain>
    </source>
</reference>
<dbReference type="Proteomes" id="UP000001861">
    <property type="component" value="Unassembled WGS sequence"/>
</dbReference>
<accession>D6RLR0</accession>
<evidence type="ECO:0000313" key="3">
    <source>
        <dbReference type="Proteomes" id="UP000001861"/>
    </source>
</evidence>
<proteinExistence type="predicted"/>